<protein>
    <submittedName>
        <fullName evidence="1">Uncharacterized protein</fullName>
    </submittedName>
</protein>
<keyword evidence="2" id="KW-1185">Reference proteome</keyword>
<dbReference type="AlphaFoldDB" id="A0AAW0BBZ9"/>
<name>A0AAW0BBZ9_9AGAR</name>
<reference evidence="1 2" key="1">
    <citation type="journal article" date="2024" name="J Genomics">
        <title>Draft genome sequencing and assembly of Favolaschia claudopus CIRM-BRFM 2984 isolated from oak limbs.</title>
        <authorList>
            <person name="Navarro D."/>
            <person name="Drula E."/>
            <person name="Chaduli D."/>
            <person name="Cazenave R."/>
            <person name="Ahrendt S."/>
            <person name="Wang J."/>
            <person name="Lipzen A."/>
            <person name="Daum C."/>
            <person name="Barry K."/>
            <person name="Grigoriev I.V."/>
            <person name="Favel A."/>
            <person name="Rosso M.N."/>
            <person name="Martin F."/>
        </authorList>
    </citation>
    <scope>NUCLEOTIDE SEQUENCE [LARGE SCALE GENOMIC DNA]</scope>
    <source>
        <strain evidence="1 2">CIRM-BRFM 2984</strain>
    </source>
</reference>
<comment type="caution">
    <text evidence="1">The sequence shown here is derived from an EMBL/GenBank/DDBJ whole genome shotgun (WGS) entry which is preliminary data.</text>
</comment>
<accession>A0AAW0BBZ9</accession>
<dbReference type="Proteomes" id="UP001362999">
    <property type="component" value="Unassembled WGS sequence"/>
</dbReference>
<evidence type="ECO:0000313" key="2">
    <source>
        <dbReference type="Proteomes" id="UP001362999"/>
    </source>
</evidence>
<proteinExistence type="predicted"/>
<gene>
    <name evidence="1" type="ORF">R3P38DRAFT_2779222</name>
</gene>
<dbReference type="EMBL" id="JAWWNJ010000035">
    <property type="protein sequence ID" value="KAK7023743.1"/>
    <property type="molecule type" value="Genomic_DNA"/>
</dbReference>
<organism evidence="1 2">
    <name type="scientific">Favolaschia claudopus</name>
    <dbReference type="NCBI Taxonomy" id="2862362"/>
    <lineage>
        <taxon>Eukaryota</taxon>
        <taxon>Fungi</taxon>
        <taxon>Dikarya</taxon>
        <taxon>Basidiomycota</taxon>
        <taxon>Agaricomycotina</taxon>
        <taxon>Agaricomycetes</taxon>
        <taxon>Agaricomycetidae</taxon>
        <taxon>Agaricales</taxon>
        <taxon>Marasmiineae</taxon>
        <taxon>Mycenaceae</taxon>
        <taxon>Favolaschia</taxon>
    </lineage>
</organism>
<sequence length="306" mass="33193">MLNLALLRVTHIPQALKGTSTIICYLNLNLFRTKVILLTELVDFASKVSSSYRPPNSLLKNVKADLGGEFEAAPDGPNQIAPSSAPVLLDSWEAYIGQIDSQDPAAELIRGLLSLLPASTFVAPVVPDQPVPPPRAEMTNADEEAVVEVITVDDNSNIASVFEPLLVSTPRHIVSGEQLTSSFSKTGLQDACCKASALPLTSKSESHASQRKEFMNYRRAFTEIGSLEGVLAAPADSPHLLPARPCQLLSALQQQQLGEGQNVPVYVMYVYLSHKMFCKNVKLYPGLVMRPRETAAWASGVQNQLI</sequence>
<evidence type="ECO:0000313" key="1">
    <source>
        <dbReference type="EMBL" id="KAK7023743.1"/>
    </source>
</evidence>